<dbReference type="GO" id="GO:0016740">
    <property type="term" value="F:transferase activity"/>
    <property type="evidence" value="ECO:0007669"/>
    <property type="project" value="UniProtKB-KW"/>
</dbReference>
<reference evidence="5 6" key="1">
    <citation type="submission" date="2022-06" db="EMBL/GenBank/DDBJ databases">
        <title>Isolation of gut microbiota from human fecal samples.</title>
        <authorList>
            <person name="Pamer E.G."/>
            <person name="Barat B."/>
            <person name="Waligurski E."/>
            <person name="Medina S."/>
            <person name="Paddock L."/>
            <person name="Mostad J."/>
        </authorList>
    </citation>
    <scope>NUCLEOTIDE SEQUENCE [LARGE SCALE GENOMIC DNA]</scope>
    <source>
        <strain evidence="5 6">DFI.7.95</strain>
    </source>
</reference>
<comment type="similarity">
    <text evidence="1">Belongs to the P-Pant transferase superfamily. Gsp/Sfp/HetI/AcpT family.</text>
</comment>
<evidence type="ECO:0000259" key="4">
    <source>
        <dbReference type="Pfam" id="PF22624"/>
    </source>
</evidence>
<feature type="domain" description="4'-phosphopantetheinyl transferase" evidence="3">
    <location>
        <begin position="103"/>
        <end position="203"/>
    </location>
</feature>
<dbReference type="EMBL" id="JANGAC010000001">
    <property type="protein sequence ID" value="MCQ4921653.1"/>
    <property type="molecule type" value="Genomic_DNA"/>
</dbReference>
<feature type="domain" description="4'-phosphopantetheinyl transferase N-terminal" evidence="4">
    <location>
        <begin position="13"/>
        <end position="98"/>
    </location>
</feature>
<dbReference type="Pfam" id="PF22624">
    <property type="entry name" value="AASDHPPT_N"/>
    <property type="match status" value="1"/>
</dbReference>
<organism evidence="5 6">
    <name type="scientific">Tissierella carlieri</name>
    <dbReference type="NCBI Taxonomy" id="689904"/>
    <lineage>
        <taxon>Bacteria</taxon>
        <taxon>Bacillati</taxon>
        <taxon>Bacillota</taxon>
        <taxon>Tissierellia</taxon>
        <taxon>Tissierellales</taxon>
        <taxon>Tissierellaceae</taxon>
        <taxon>Tissierella</taxon>
    </lineage>
</organism>
<name>A0ABT1S5B8_9FIRM</name>
<comment type="caution">
    <text evidence="5">The sequence shown here is derived from an EMBL/GenBank/DDBJ whole genome shotgun (WGS) entry which is preliminary data.</text>
</comment>
<keyword evidence="6" id="KW-1185">Reference proteome</keyword>
<dbReference type="InterPro" id="IPR055066">
    <property type="entry name" value="AASDHPPT_N"/>
</dbReference>
<keyword evidence="2 5" id="KW-0808">Transferase</keyword>
<dbReference type="InterPro" id="IPR037143">
    <property type="entry name" value="4-PPantetheinyl_Trfase_dom_sf"/>
</dbReference>
<dbReference type="InterPro" id="IPR008278">
    <property type="entry name" value="4-PPantetheinyl_Trfase_dom"/>
</dbReference>
<evidence type="ECO:0000313" key="6">
    <source>
        <dbReference type="Proteomes" id="UP001524478"/>
    </source>
</evidence>
<dbReference type="SUPFAM" id="SSF56214">
    <property type="entry name" value="4'-phosphopantetheinyl transferase"/>
    <property type="match status" value="2"/>
</dbReference>
<evidence type="ECO:0000256" key="2">
    <source>
        <dbReference type="ARBA" id="ARBA00022679"/>
    </source>
</evidence>
<dbReference type="Proteomes" id="UP001524478">
    <property type="component" value="Unassembled WGS sequence"/>
</dbReference>
<accession>A0ABT1S5B8</accession>
<sequence length="225" mass="26340">MYIYIANIENTISYEHFKYLLSIVSHKTKERIIQFRFLEDAKRTLFGEVMLRAIVIKHYGTSNDQIEIATGPYGKPYIKNLPIQFNISHSGKWVMCAVSNNTVGADIEQIKKIDISQIIHYFNQKEYEYILSQVPELRLETFYKIWTLKESYIKWLGAGLSISLKSFYFSFDNLKITINDDAARSKKPYFMQYLIDGHIISICCSVDNFPFNITEVNINEIQISR</sequence>
<dbReference type="InterPro" id="IPR050559">
    <property type="entry name" value="P-Pant_transferase_sf"/>
</dbReference>
<gene>
    <name evidence="5" type="ORF">NE686_01030</name>
</gene>
<protein>
    <submittedName>
        <fullName evidence="5">4'-phosphopantetheinyl transferase superfamily protein</fullName>
    </submittedName>
</protein>
<dbReference type="Pfam" id="PF01648">
    <property type="entry name" value="ACPS"/>
    <property type="match status" value="1"/>
</dbReference>
<proteinExistence type="inferred from homology"/>
<evidence type="ECO:0000313" key="5">
    <source>
        <dbReference type="EMBL" id="MCQ4921653.1"/>
    </source>
</evidence>
<evidence type="ECO:0000259" key="3">
    <source>
        <dbReference type="Pfam" id="PF01648"/>
    </source>
</evidence>
<dbReference type="RefSeq" id="WP_256310161.1">
    <property type="nucleotide sequence ID" value="NZ_JANGAC010000001.1"/>
</dbReference>
<dbReference type="Gene3D" id="3.90.470.20">
    <property type="entry name" value="4'-phosphopantetheinyl transferase domain"/>
    <property type="match status" value="2"/>
</dbReference>
<dbReference type="PANTHER" id="PTHR12215">
    <property type="entry name" value="PHOSPHOPANTETHEINE TRANSFERASE"/>
    <property type="match status" value="1"/>
</dbReference>
<dbReference type="PANTHER" id="PTHR12215:SF10">
    <property type="entry name" value="L-AMINOADIPATE-SEMIALDEHYDE DEHYDROGENASE-PHOSPHOPANTETHEINYL TRANSFERASE"/>
    <property type="match status" value="1"/>
</dbReference>
<evidence type="ECO:0000256" key="1">
    <source>
        <dbReference type="ARBA" id="ARBA00010990"/>
    </source>
</evidence>